<proteinExistence type="predicted"/>
<dbReference type="EMBL" id="DXCC01000006">
    <property type="protein sequence ID" value="HIZ14751.1"/>
    <property type="molecule type" value="Genomic_DNA"/>
</dbReference>
<sequence>MMKRIAVLMVLLGVWSAEMRAEVPQVEASIRPDSVLIGDRFTLEVEVRKDMMQVVGWPAFEAGRMNDRIEILSESPVDTVAADGRQQRLRKRYELTSFEAGAYDLGRFPVLYTDKNIVDTLYSPEPLRIVVSTLPVDTQQSTVYDIKAPEQTPLLVSEFGGYVVRVVLIGLLVAALVILGVRWWRRRRTAASEPEGRKVPAVPPHERAIQDLETLHNQKLWQSGKVKSYYTRLTDIVRTYLEGRYGIRALEQTTDEIMRELRTADLADRSRNELRDLLRTADLVKFAKHQPAAEENEVFYYTAYYFVENTKQAPEAEEAGKTDGGENEQK</sequence>
<feature type="transmembrane region" description="Helical" evidence="1">
    <location>
        <begin position="162"/>
        <end position="184"/>
    </location>
</feature>
<dbReference type="Proteomes" id="UP000824014">
    <property type="component" value="Unassembled WGS sequence"/>
</dbReference>
<keyword evidence="1" id="KW-0812">Transmembrane</keyword>
<gene>
    <name evidence="3" type="ORF">H9816_02385</name>
</gene>
<evidence type="ECO:0000313" key="3">
    <source>
        <dbReference type="EMBL" id="HIZ14751.1"/>
    </source>
</evidence>
<reference evidence="3" key="1">
    <citation type="journal article" date="2021" name="PeerJ">
        <title>Extensive microbial diversity within the chicken gut microbiome revealed by metagenomics and culture.</title>
        <authorList>
            <person name="Gilroy R."/>
            <person name="Ravi A."/>
            <person name="Getino M."/>
            <person name="Pursley I."/>
            <person name="Horton D.L."/>
            <person name="Alikhan N.F."/>
            <person name="Baker D."/>
            <person name="Gharbi K."/>
            <person name="Hall N."/>
            <person name="Watson M."/>
            <person name="Adriaenssens E.M."/>
            <person name="Foster-Nyarko E."/>
            <person name="Jarju S."/>
            <person name="Secka A."/>
            <person name="Antonio M."/>
            <person name="Oren A."/>
            <person name="Chaudhuri R.R."/>
            <person name="La Ragione R."/>
            <person name="Hildebrand F."/>
            <person name="Pallen M.J."/>
        </authorList>
    </citation>
    <scope>NUCLEOTIDE SEQUENCE</scope>
    <source>
        <strain evidence="3">ChiHjej11B10-19426</strain>
    </source>
</reference>
<keyword evidence="2" id="KW-0732">Signal</keyword>
<comment type="caution">
    <text evidence="3">The sequence shown here is derived from an EMBL/GenBank/DDBJ whole genome shotgun (WGS) entry which is preliminary data.</text>
</comment>
<evidence type="ECO:0008006" key="5">
    <source>
        <dbReference type="Google" id="ProtNLM"/>
    </source>
</evidence>
<name>A0A9D2DCY7_9BACT</name>
<dbReference type="AlphaFoldDB" id="A0A9D2DCY7"/>
<feature type="signal peptide" evidence="2">
    <location>
        <begin position="1"/>
        <end position="21"/>
    </location>
</feature>
<protein>
    <recommendedName>
        <fullName evidence="5">Protein BatD</fullName>
    </recommendedName>
</protein>
<keyword evidence="1" id="KW-0472">Membrane</keyword>
<accession>A0A9D2DCY7</accession>
<organism evidence="3 4">
    <name type="scientific">Candidatus Tidjanibacter faecipullorum</name>
    <dbReference type="NCBI Taxonomy" id="2838766"/>
    <lineage>
        <taxon>Bacteria</taxon>
        <taxon>Pseudomonadati</taxon>
        <taxon>Bacteroidota</taxon>
        <taxon>Bacteroidia</taxon>
        <taxon>Bacteroidales</taxon>
        <taxon>Rikenellaceae</taxon>
        <taxon>Tidjanibacter</taxon>
    </lineage>
</organism>
<evidence type="ECO:0000256" key="1">
    <source>
        <dbReference type="SAM" id="Phobius"/>
    </source>
</evidence>
<evidence type="ECO:0000313" key="4">
    <source>
        <dbReference type="Proteomes" id="UP000824014"/>
    </source>
</evidence>
<reference evidence="3" key="2">
    <citation type="submission" date="2021-04" db="EMBL/GenBank/DDBJ databases">
        <authorList>
            <person name="Gilroy R."/>
        </authorList>
    </citation>
    <scope>NUCLEOTIDE SEQUENCE</scope>
    <source>
        <strain evidence="3">ChiHjej11B10-19426</strain>
    </source>
</reference>
<evidence type="ECO:0000256" key="2">
    <source>
        <dbReference type="SAM" id="SignalP"/>
    </source>
</evidence>
<feature type="chain" id="PRO_5038890711" description="Protein BatD" evidence="2">
    <location>
        <begin position="22"/>
        <end position="330"/>
    </location>
</feature>
<keyword evidence="1" id="KW-1133">Transmembrane helix</keyword>